<organism evidence="12 13">
    <name type="scientific">Marivirga atlantica</name>
    <dbReference type="NCBI Taxonomy" id="1548457"/>
    <lineage>
        <taxon>Bacteria</taxon>
        <taxon>Pseudomonadati</taxon>
        <taxon>Bacteroidota</taxon>
        <taxon>Cytophagia</taxon>
        <taxon>Cytophagales</taxon>
        <taxon>Marivirgaceae</taxon>
        <taxon>Marivirga</taxon>
    </lineage>
</organism>
<dbReference type="EMBL" id="JAERQG010000001">
    <property type="protein sequence ID" value="MBL0763639.1"/>
    <property type="molecule type" value="Genomic_DNA"/>
</dbReference>
<dbReference type="InterPro" id="IPR014729">
    <property type="entry name" value="Rossmann-like_a/b/a_fold"/>
</dbReference>
<dbReference type="PIRSF" id="PIRSF001589">
    <property type="entry name" value="Asn_synthetase_glu-h"/>
    <property type="match status" value="1"/>
</dbReference>
<comment type="pathway">
    <text evidence="1">Amino-acid biosynthesis; L-asparagine biosynthesis; L-asparagine from L-aspartate (L-Gln route): step 1/1.</text>
</comment>
<comment type="caution">
    <text evidence="12">The sequence shown here is derived from an EMBL/GenBank/DDBJ whole genome shotgun (WGS) entry which is preliminary data.</text>
</comment>
<dbReference type="Pfam" id="PF13537">
    <property type="entry name" value="GATase_7"/>
    <property type="match status" value="1"/>
</dbReference>
<keyword evidence="4 9" id="KW-0547">Nucleotide-binding</keyword>
<dbReference type="InterPro" id="IPR006426">
    <property type="entry name" value="Asn_synth_AEB"/>
</dbReference>
<protein>
    <recommendedName>
        <fullName evidence="3">asparagine synthase (glutamine-hydrolyzing)</fullName>
        <ecNumber evidence="3">6.3.5.4</ecNumber>
    </recommendedName>
</protein>
<evidence type="ECO:0000313" key="12">
    <source>
        <dbReference type="EMBL" id="MBL0763639.1"/>
    </source>
</evidence>
<dbReference type="InterPro" id="IPR017932">
    <property type="entry name" value="GATase_2_dom"/>
</dbReference>
<keyword evidence="8" id="KW-0028">Amino-acid biosynthesis</keyword>
<gene>
    <name evidence="12" type="primary">asnB</name>
    <name evidence="12" type="ORF">JKP34_00150</name>
</gene>
<dbReference type="GO" id="GO:0006529">
    <property type="term" value="P:asparagine biosynthetic process"/>
    <property type="evidence" value="ECO:0007669"/>
    <property type="project" value="UniProtKB-KW"/>
</dbReference>
<proteinExistence type="inferred from homology"/>
<keyword evidence="13" id="KW-1185">Reference proteome</keyword>
<reference evidence="12" key="1">
    <citation type="submission" date="2021-01" db="EMBL/GenBank/DDBJ databases">
        <title>Marivirga sp. nov., isolated from intertidal surface sediments.</title>
        <authorList>
            <person name="Zhang M."/>
        </authorList>
    </citation>
    <scope>NUCLEOTIDE SEQUENCE</scope>
    <source>
        <strain evidence="12">SM1354</strain>
    </source>
</reference>
<feature type="binding site" evidence="9">
    <location>
        <begin position="363"/>
        <end position="364"/>
    </location>
    <ligand>
        <name>ATP</name>
        <dbReference type="ChEBI" id="CHEBI:30616"/>
    </ligand>
</feature>
<evidence type="ECO:0000256" key="10">
    <source>
        <dbReference type="PIRSR" id="PIRSR001589-3"/>
    </source>
</evidence>
<dbReference type="Gene3D" id="3.40.50.620">
    <property type="entry name" value="HUPs"/>
    <property type="match status" value="1"/>
</dbReference>
<dbReference type="RefSeq" id="WP_201916464.1">
    <property type="nucleotide sequence ID" value="NZ_JAERQG010000001.1"/>
</dbReference>
<keyword evidence="5 9" id="KW-0067">ATP-binding</keyword>
<dbReference type="CDD" id="cd00712">
    <property type="entry name" value="AsnB"/>
    <property type="match status" value="1"/>
</dbReference>
<dbReference type="PANTHER" id="PTHR43284">
    <property type="entry name" value="ASPARAGINE SYNTHETASE (GLUTAMINE-HYDROLYZING)"/>
    <property type="match status" value="1"/>
</dbReference>
<dbReference type="GO" id="GO:0005829">
    <property type="term" value="C:cytosol"/>
    <property type="evidence" value="ECO:0007669"/>
    <property type="project" value="TreeGrafter"/>
</dbReference>
<feature type="binding site" evidence="9">
    <location>
        <position position="289"/>
    </location>
    <ligand>
        <name>ATP</name>
        <dbReference type="ChEBI" id="CHEBI:30616"/>
    </ligand>
</feature>
<evidence type="ECO:0000256" key="4">
    <source>
        <dbReference type="ARBA" id="ARBA00022741"/>
    </source>
</evidence>
<evidence type="ECO:0000256" key="9">
    <source>
        <dbReference type="PIRSR" id="PIRSR001589-2"/>
    </source>
</evidence>
<evidence type="ECO:0000256" key="3">
    <source>
        <dbReference type="ARBA" id="ARBA00012737"/>
    </source>
</evidence>
<dbReference type="AlphaFoldDB" id="A0A937DIC5"/>
<dbReference type="EC" id="6.3.5.4" evidence="3"/>
<evidence type="ECO:0000256" key="6">
    <source>
        <dbReference type="ARBA" id="ARBA00022962"/>
    </source>
</evidence>
<feature type="site" description="Important for beta-aspartyl-AMP intermediate formation" evidence="10">
    <location>
        <position position="365"/>
    </location>
</feature>
<evidence type="ECO:0000256" key="8">
    <source>
        <dbReference type="PIRSR" id="PIRSR001589-1"/>
    </source>
</evidence>
<dbReference type="SUPFAM" id="SSF56235">
    <property type="entry name" value="N-terminal nucleophile aminohydrolases (Ntn hydrolases)"/>
    <property type="match status" value="1"/>
</dbReference>
<dbReference type="InterPro" id="IPR001962">
    <property type="entry name" value="Asn_synthase"/>
</dbReference>
<keyword evidence="8" id="KW-0061">Asparagine biosynthesis</keyword>
<evidence type="ECO:0000313" key="13">
    <source>
        <dbReference type="Proteomes" id="UP000642920"/>
    </source>
</evidence>
<evidence type="ECO:0000259" key="11">
    <source>
        <dbReference type="PROSITE" id="PS51278"/>
    </source>
</evidence>
<dbReference type="CDD" id="cd01991">
    <property type="entry name" value="Asn_synthase_B_C"/>
    <property type="match status" value="1"/>
</dbReference>
<dbReference type="InterPro" id="IPR033738">
    <property type="entry name" value="AsnB_N"/>
</dbReference>
<dbReference type="NCBIfam" id="TIGR01536">
    <property type="entry name" value="asn_synth_AEB"/>
    <property type="match status" value="1"/>
</dbReference>
<evidence type="ECO:0000256" key="1">
    <source>
        <dbReference type="ARBA" id="ARBA00005187"/>
    </source>
</evidence>
<dbReference type="SUPFAM" id="SSF52402">
    <property type="entry name" value="Adenine nucleotide alpha hydrolases-like"/>
    <property type="match status" value="1"/>
</dbReference>
<comment type="catalytic activity">
    <reaction evidence="7">
        <text>L-aspartate + L-glutamine + ATP + H2O = L-asparagine + L-glutamate + AMP + diphosphate + H(+)</text>
        <dbReference type="Rhea" id="RHEA:12228"/>
        <dbReference type="ChEBI" id="CHEBI:15377"/>
        <dbReference type="ChEBI" id="CHEBI:15378"/>
        <dbReference type="ChEBI" id="CHEBI:29985"/>
        <dbReference type="ChEBI" id="CHEBI:29991"/>
        <dbReference type="ChEBI" id="CHEBI:30616"/>
        <dbReference type="ChEBI" id="CHEBI:33019"/>
        <dbReference type="ChEBI" id="CHEBI:58048"/>
        <dbReference type="ChEBI" id="CHEBI:58359"/>
        <dbReference type="ChEBI" id="CHEBI:456215"/>
        <dbReference type="EC" id="6.3.5.4"/>
    </reaction>
</comment>
<dbReference type="GO" id="GO:0005524">
    <property type="term" value="F:ATP binding"/>
    <property type="evidence" value="ECO:0007669"/>
    <property type="project" value="UniProtKB-KW"/>
</dbReference>
<sequence length="632" mass="71768">MCGITGIFAFNEIGRFNLPNLSRATEALDHRGPDHQNIYVDEFVGLGHRRLSIIDLSNAANQPMSAENGRYQLIFNGEIYNYLELKKELTAFGINFDTESDTEVLLQLLIHEGKAALNKLNGFFAFAFYDLQKGEMLVARDRFGIKPLYYYEDEDRFLFASEMKSILRYGIAPQIDHNALYTYLQLNYLPAPKSMIKGVEKLMPGELLIVKKKQVEKETYYKLSDTFTDPFNGNYDDAKAVLREKLEAAVQKRLVADVPLGSFLSGGVDSSIIATLAKKHHHDLHTYSIGYSDNPFFDETEYAEAVAKKIGSKHKVFRLSINDLQNYLPEMLSHFSEPFADSSALPVYALSKLTREEVTVSLSGDGADELFGGYNKHAALYKLWNQGAKEKLVSSFGSLWKTLPQSRNNPVGNLFRQLHKFSEASQLEVDEQYWLLASLQSAQSVTNLLSDNVLDAIDYEAFDSWKQDSLSSMNTKSINSALQTDQSLVLQGDMLPKVDLMSMAHALEVRVPFLDHEVVAFANSLPDNFKVNGKMKKRILQDAFREELPSKIYNRPKHGFEVPLLGWMQKELKADIQHKWLADDYIESQDIFDVAGVKKLKLKLFSNNPGDSHAHVWALICFQEWYSNYIES</sequence>
<feature type="domain" description="Glutamine amidotransferase type-2" evidence="11">
    <location>
        <begin position="2"/>
        <end position="213"/>
    </location>
</feature>
<dbReference type="Proteomes" id="UP000642920">
    <property type="component" value="Unassembled WGS sequence"/>
</dbReference>
<feature type="binding site" evidence="9">
    <location>
        <position position="101"/>
    </location>
    <ligand>
        <name>L-glutamine</name>
        <dbReference type="ChEBI" id="CHEBI:58359"/>
    </ligand>
</feature>
<accession>A0A937DIC5</accession>
<name>A0A937DIC5_9BACT</name>
<evidence type="ECO:0000256" key="5">
    <source>
        <dbReference type="ARBA" id="ARBA00022840"/>
    </source>
</evidence>
<dbReference type="PANTHER" id="PTHR43284:SF1">
    <property type="entry name" value="ASPARAGINE SYNTHETASE"/>
    <property type="match status" value="1"/>
</dbReference>
<dbReference type="InterPro" id="IPR051786">
    <property type="entry name" value="ASN_synthetase/amidase"/>
</dbReference>
<feature type="active site" description="For GATase activity" evidence="8">
    <location>
        <position position="2"/>
    </location>
</feature>
<dbReference type="GO" id="GO:0004066">
    <property type="term" value="F:asparagine synthase (glutamine-hydrolyzing) activity"/>
    <property type="evidence" value="ECO:0007669"/>
    <property type="project" value="UniProtKB-EC"/>
</dbReference>
<dbReference type="Pfam" id="PF00733">
    <property type="entry name" value="Asn_synthase"/>
    <property type="match status" value="1"/>
</dbReference>
<dbReference type="Gene3D" id="3.60.20.10">
    <property type="entry name" value="Glutamine Phosphoribosylpyrophosphate, subunit 1, domain 1"/>
    <property type="match status" value="1"/>
</dbReference>
<evidence type="ECO:0000256" key="2">
    <source>
        <dbReference type="ARBA" id="ARBA00005752"/>
    </source>
</evidence>
<comment type="similarity">
    <text evidence="2">Belongs to the asparagine synthetase family.</text>
</comment>
<dbReference type="InterPro" id="IPR029055">
    <property type="entry name" value="Ntn_hydrolases_N"/>
</dbReference>
<keyword evidence="6 8" id="KW-0315">Glutamine amidotransferase</keyword>
<evidence type="ECO:0000256" key="7">
    <source>
        <dbReference type="ARBA" id="ARBA00048741"/>
    </source>
</evidence>
<dbReference type="PROSITE" id="PS51278">
    <property type="entry name" value="GATASE_TYPE_2"/>
    <property type="match status" value="1"/>
</dbReference>
<keyword evidence="12" id="KW-0436">Ligase</keyword>